<dbReference type="SUPFAM" id="SSF56935">
    <property type="entry name" value="Porins"/>
    <property type="match status" value="1"/>
</dbReference>
<dbReference type="InterPro" id="IPR039426">
    <property type="entry name" value="TonB-dep_rcpt-like"/>
</dbReference>
<dbReference type="Gene3D" id="2.170.130.10">
    <property type="entry name" value="TonB-dependent receptor, plug domain"/>
    <property type="match status" value="1"/>
</dbReference>
<dbReference type="PANTHER" id="PTHR32552">
    <property type="entry name" value="FERRICHROME IRON RECEPTOR-RELATED"/>
    <property type="match status" value="1"/>
</dbReference>
<keyword evidence="3 10" id="KW-0813">Transport</keyword>
<dbReference type="GO" id="GO:0015344">
    <property type="term" value="F:siderophore uptake transmembrane transporter activity"/>
    <property type="evidence" value="ECO:0007669"/>
    <property type="project" value="TreeGrafter"/>
</dbReference>
<keyword evidence="9 10" id="KW-0998">Cell outer membrane</keyword>
<gene>
    <name evidence="14" type="ORF">B9Z44_07185</name>
</gene>
<evidence type="ECO:0000259" key="12">
    <source>
        <dbReference type="Pfam" id="PF00593"/>
    </source>
</evidence>
<evidence type="ECO:0000256" key="9">
    <source>
        <dbReference type="ARBA" id="ARBA00023237"/>
    </source>
</evidence>
<comment type="caution">
    <text evidence="14">The sequence shown here is derived from an EMBL/GenBank/DDBJ whole genome shotgun (WGS) entry which is preliminary data.</text>
</comment>
<keyword evidence="4 10" id="KW-1134">Transmembrane beta strand</keyword>
<dbReference type="Proteomes" id="UP000251341">
    <property type="component" value="Unassembled WGS sequence"/>
</dbReference>
<comment type="similarity">
    <text evidence="2 10 11">Belongs to the TonB-dependent receptor family.</text>
</comment>
<dbReference type="EMBL" id="NESP01000001">
    <property type="protein sequence ID" value="PUE59367.1"/>
    <property type="molecule type" value="Genomic_DNA"/>
</dbReference>
<evidence type="ECO:0000259" key="13">
    <source>
        <dbReference type="Pfam" id="PF07715"/>
    </source>
</evidence>
<evidence type="ECO:0000256" key="8">
    <source>
        <dbReference type="ARBA" id="ARBA00023170"/>
    </source>
</evidence>
<dbReference type="CDD" id="cd01347">
    <property type="entry name" value="ligand_gated_channel"/>
    <property type="match status" value="1"/>
</dbReference>
<reference evidence="14 15" key="1">
    <citation type="submission" date="2017-04" db="EMBL/GenBank/DDBJ databases">
        <title>Unexpected and diverse lifestyles within the genus Limnohabitans.</title>
        <authorList>
            <person name="Kasalicky V."/>
            <person name="Mehrshad M."/>
            <person name="Andrei S.-A."/>
            <person name="Salcher M."/>
            <person name="Kratochvilova H."/>
            <person name="Simek K."/>
            <person name="Ghai R."/>
        </authorList>
    </citation>
    <scope>NUCLEOTIDE SEQUENCE [LARGE SCALE GENOMIC DNA]</scope>
    <source>
        <strain evidence="14 15">MWH-C5</strain>
    </source>
</reference>
<dbReference type="PANTHER" id="PTHR32552:SF83">
    <property type="entry name" value="BLR3904 PROTEIN"/>
    <property type="match status" value="1"/>
</dbReference>
<evidence type="ECO:0000256" key="2">
    <source>
        <dbReference type="ARBA" id="ARBA00009810"/>
    </source>
</evidence>
<evidence type="ECO:0000313" key="15">
    <source>
        <dbReference type="Proteomes" id="UP000251341"/>
    </source>
</evidence>
<dbReference type="RefSeq" id="WP_108359444.1">
    <property type="nucleotide sequence ID" value="NZ_NESP01000001.1"/>
</dbReference>
<keyword evidence="8 14" id="KW-0675">Receptor</keyword>
<evidence type="ECO:0000256" key="11">
    <source>
        <dbReference type="RuleBase" id="RU003357"/>
    </source>
</evidence>
<dbReference type="Pfam" id="PF07715">
    <property type="entry name" value="Plug"/>
    <property type="match status" value="1"/>
</dbReference>
<dbReference type="InterPro" id="IPR036942">
    <property type="entry name" value="Beta-barrel_TonB_sf"/>
</dbReference>
<dbReference type="GO" id="GO:0009279">
    <property type="term" value="C:cell outer membrane"/>
    <property type="evidence" value="ECO:0007669"/>
    <property type="project" value="UniProtKB-SubCell"/>
</dbReference>
<evidence type="ECO:0000256" key="6">
    <source>
        <dbReference type="ARBA" id="ARBA00023077"/>
    </source>
</evidence>
<evidence type="ECO:0000313" key="14">
    <source>
        <dbReference type="EMBL" id="PUE59367.1"/>
    </source>
</evidence>
<dbReference type="AlphaFoldDB" id="A0A315G112"/>
<keyword evidence="5 10" id="KW-0812">Transmembrane</keyword>
<keyword evidence="15" id="KW-1185">Reference proteome</keyword>
<evidence type="ECO:0000256" key="3">
    <source>
        <dbReference type="ARBA" id="ARBA00022448"/>
    </source>
</evidence>
<feature type="domain" description="TonB-dependent receptor plug" evidence="13">
    <location>
        <begin position="87"/>
        <end position="185"/>
    </location>
</feature>
<dbReference type="PROSITE" id="PS52016">
    <property type="entry name" value="TONB_DEPENDENT_REC_3"/>
    <property type="match status" value="1"/>
</dbReference>
<comment type="subcellular location">
    <subcellularLocation>
        <location evidence="1 10">Cell outer membrane</location>
        <topology evidence="1 10">Multi-pass membrane protein</topology>
    </subcellularLocation>
</comment>
<dbReference type="Gene3D" id="2.40.170.20">
    <property type="entry name" value="TonB-dependent receptor, beta-barrel domain"/>
    <property type="match status" value="1"/>
</dbReference>
<evidence type="ECO:0000256" key="7">
    <source>
        <dbReference type="ARBA" id="ARBA00023136"/>
    </source>
</evidence>
<sequence length="776" mass="84990">MATTRSRLNRRRLSLPAPRTTRVQATPSSKLLPLGAMLLAASFASTLRAQTENTLSTVTVREKAEVAEGKDSLRATETRIGKGQQKLRDIPQSITVVTERMMDDRNLDTVKDALKQTAGITFQAAEGGEEDIRLRGFALSTTGDIFVDGIRDPAFYDRDTFNLDRVELLRGSASMLFGRGSTGGAVNMVNKVPRLMDENQIDVTVGSHNHRRVVGDFNQQTGESSALRVSAMKTTADNNGAGSSIDKQGIAGSYRWGIGERDEFTASLYRLENNNGINYGMPWIKPTSTSLASATTLLPVSPTSNYGMASDYNDGTATYATLAHTHRFDGETELTTRVRRGAYTRDQRASTIRLTAGEDLSNFSSITELTRGTQNKIQNLDSVYIQSDLSAKFNALGMRHELLSGVDIAQEKKVVYGIPSYGVTGTNATLYGNTYLGSFGLLKPSTYVGTANDGASVNESIRPPFETNNYTSTAWGVYAQDLVQIANHWKLLGGLRYDSLNGSYNTNNYSYSGNATTAGNFSQTGVTNYKMNVGEWSKRVGALFQPNERESYHFSAATSFNTSGDAYSLGASNADVPPEQSINLELGAKIDSADKNFTTRYALFRSTKLHERNTDPLVDVAVLSGKRHATGLELDFTGRITPRWEAYGSFMWIPDARIDEAYKSPTGSDNERTGARPSLTPRISATLWNTYQINGQWRVGAGLNHRGAQTPNRNPGWEAPAFTTADVMAEYRVDEQLTFKGNVSNLTNKRYADQLYSGHYVPGAGRLVQVTGSYKF</sequence>
<evidence type="ECO:0000256" key="10">
    <source>
        <dbReference type="PROSITE-ProRule" id="PRU01360"/>
    </source>
</evidence>
<dbReference type="InterPro" id="IPR000531">
    <property type="entry name" value="Beta-barrel_TonB"/>
</dbReference>
<keyword evidence="7 10" id="KW-0472">Membrane</keyword>
<proteinExistence type="inferred from homology"/>
<dbReference type="InterPro" id="IPR012910">
    <property type="entry name" value="Plug_dom"/>
</dbReference>
<accession>A0A315G112</accession>
<keyword evidence="6 11" id="KW-0798">TonB box</keyword>
<evidence type="ECO:0000256" key="5">
    <source>
        <dbReference type="ARBA" id="ARBA00022692"/>
    </source>
</evidence>
<feature type="domain" description="TonB-dependent receptor-like beta-barrel" evidence="12">
    <location>
        <begin position="273"/>
        <end position="746"/>
    </location>
</feature>
<evidence type="ECO:0000256" key="4">
    <source>
        <dbReference type="ARBA" id="ARBA00022452"/>
    </source>
</evidence>
<protein>
    <submittedName>
        <fullName evidence="14">TonB-dependent siderophore receptor</fullName>
    </submittedName>
</protein>
<dbReference type="Pfam" id="PF00593">
    <property type="entry name" value="TonB_dep_Rec_b-barrel"/>
    <property type="match status" value="1"/>
</dbReference>
<organism evidence="14 15">
    <name type="scientific">Limnohabitans curvus</name>
    <dbReference type="NCBI Taxonomy" id="323423"/>
    <lineage>
        <taxon>Bacteria</taxon>
        <taxon>Pseudomonadati</taxon>
        <taxon>Pseudomonadota</taxon>
        <taxon>Betaproteobacteria</taxon>
        <taxon>Burkholderiales</taxon>
        <taxon>Comamonadaceae</taxon>
        <taxon>Limnohabitans</taxon>
    </lineage>
</organism>
<evidence type="ECO:0000256" key="1">
    <source>
        <dbReference type="ARBA" id="ARBA00004571"/>
    </source>
</evidence>
<dbReference type="InterPro" id="IPR037066">
    <property type="entry name" value="Plug_dom_sf"/>
</dbReference>
<name>A0A315G112_9BURK</name>